<dbReference type="Pfam" id="PF01734">
    <property type="entry name" value="Patatin"/>
    <property type="match status" value="1"/>
</dbReference>
<dbReference type="PANTHER" id="PTHR14226:SF76">
    <property type="entry name" value="NTE FAMILY PROTEIN RSSA"/>
    <property type="match status" value="1"/>
</dbReference>
<dbReference type="PROSITE" id="PS51635">
    <property type="entry name" value="PNPLA"/>
    <property type="match status" value="1"/>
</dbReference>
<evidence type="ECO:0000313" key="7">
    <source>
        <dbReference type="Proteomes" id="UP000886744"/>
    </source>
</evidence>
<evidence type="ECO:0000313" key="6">
    <source>
        <dbReference type="EMBL" id="HIR63361.1"/>
    </source>
</evidence>
<evidence type="ECO:0000256" key="3">
    <source>
        <dbReference type="ARBA" id="ARBA00023098"/>
    </source>
</evidence>
<dbReference type="InterPro" id="IPR002641">
    <property type="entry name" value="PNPLA_dom"/>
</dbReference>
<dbReference type="GO" id="GO:0016042">
    <property type="term" value="P:lipid catabolic process"/>
    <property type="evidence" value="ECO:0007669"/>
    <property type="project" value="UniProtKB-UniRule"/>
</dbReference>
<keyword evidence="3 4" id="KW-0443">Lipid metabolism</keyword>
<feature type="domain" description="PNPLA" evidence="5">
    <location>
        <begin position="9"/>
        <end position="169"/>
    </location>
</feature>
<gene>
    <name evidence="6" type="ORF">IAC94_07580</name>
</gene>
<comment type="caution">
    <text evidence="4">Lacks conserved residue(s) required for the propagation of feature annotation.</text>
</comment>
<dbReference type="InterPro" id="IPR050301">
    <property type="entry name" value="NTE"/>
</dbReference>
<protein>
    <submittedName>
        <fullName evidence="6">Patatin-like phospholipase family protein</fullName>
    </submittedName>
</protein>
<evidence type="ECO:0000259" key="5">
    <source>
        <dbReference type="PROSITE" id="PS51635"/>
    </source>
</evidence>
<feature type="active site" description="Nucleophile" evidence="4">
    <location>
        <position position="42"/>
    </location>
</feature>
<reference evidence="6" key="2">
    <citation type="journal article" date="2021" name="PeerJ">
        <title>Extensive microbial diversity within the chicken gut microbiome revealed by metagenomics and culture.</title>
        <authorList>
            <person name="Gilroy R."/>
            <person name="Ravi A."/>
            <person name="Getino M."/>
            <person name="Pursley I."/>
            <person name="Horton D.L."/>
            <person name="Alikhan N.F."/>
            <person name="Baker D."/>
            <person name="Gharbi K."/>
            <person name="Hall N."/>
            <person name="Watson M."/>
            <person name="Adriaenssens E.M."/>
            <person name="Foster-Nyarko E."/>
            <person name="Jarju S."/>
            <person name="Secka A."/>
            <person name="Antonio M."/>
            <person name="Oren A."/>
            <person name="Chaudhuri R.R."/>
            <person name="La Ragione R."/>
            <person name="Hildebrand F."/>
            <person name="Pallen M.J."/>
        </authorList>
    </citation>
    <scope>NUCLEOTIDE SEQUENCE</scope>
    <source>
        <strain evidence="6">ChiHjej13B12-12457</strain>
    </source>
</reference>
<reference evidence="6" key="1">
    <citation type="submission" date="2020-10" db="EMBL/GenBank/DDBJ databases">
        <authorList>
            <person name="Gilroy R."/>
        </authorList>
    </citation>
    <scope>NUCLEOTIDE SEQUENCE</scope>
    <source>
        <strain evidence="6">ChiHjej13B12-12457</strain>
    </source>
</reference>
<dbReference type="PANTHER" id="PTHR14226">
    <property type="entry name" value="NEUROPATHY TARGET ESTERASE/SWISS CHEESE D.MELANOGASTER"/>
    <property type="match status" value="1"/>
</dbReference>
<feature type="active site" description="Proton acceptor" evidence="4">
    <location>
        <position position="156"/>
    </location>
</feature>
<dbReference type="GO" id="GO:0016787">
    <property type="term" value="F:hydrolase activity"/>
    <property type="evidence" value="ECO:0007669"/>
    <property type="project" value="UniProtKB-UniRule"/>
</dbReference>
<organism evidence="6 7">
    <name type="scientific">Candidatus Coprenecus avistercoris</name>
    <dbReference type="NCBI Taxonomy" id="2840730"/>
    <lineage>
        <taxon>Bacteria</taxon>
        <taxon>Pseudomonadati</taxon>
        <taxon>Bacteroidota</taxon>
        <taxon>Bacteroidia</taxon>
        <taxon>Bacteroidales</taxon>
        <taxon>Rikenellaceae</taxon>
        <taxon>Rikenellaceae incertae sedis</taxon>
        <taxon>Candidatus Coprenecus</taxon>
    </lineage>
</organism>
<keyword evidence="1 4" id="KW-0378">Hydrolase</keyword>
<dbReference type="InterPro" id="IPR016035">
    <property type="entry name" value="Acyl_Trfase/lysoPLipase"/>
</dbReference>
<dbReference type="Gene3D" id="3.40.1090.10">
    <property type="entry name" value="Cytosolic phospholipase A2 catalytic domain"/>
    <property type="match status" value="2"/>
</dbReference>
<evidence type="ECO:0000256" key="4">
    <source>
        <dbReference type="PROSITE-ProRule" id="PRU01161"/>
    </source>
</evidence>
<accession>A0A9D1E2P0</accession>
<proteinExistence type="predicted"/>
<evidence type="ECO:0000256" key="2">
    <source>
        <dbReference type="ARBA" id="ARBA00022963"/>
    </source>
</evidence>
<dbReference type="AlphaFoldDB" id="A0A9D1E2P0"/>
<name>A0A9D1E2P0_9BACT</name>
<dbReference type="Proteomes" id="UP000886744">
    <property type="component" value="Unassembled WGS sequence"/>
</dbReference>
<comment type="caution">
    <text evidence="6">The sequence shown here is derived from an EMBL/GenBank/DDBJ whole genome shotgun (WGS) entry which is preliminary data.</text>
</comment>
<keyword evidence="2 4" id="KW-0442">Lipid degradation</keyword>
<sequence>MTEKKNVALVLASGGSRGLAHIGAIEVLEEHGFRITSVAGASMGALVGGIYAAGGLDAFKEWMKTVDRMKVFNLMDFTIGNGGFVKGEKVIGELKSIIPDKLIENLPIPFTAVATDIRHRKEVVFDRGSLYDAIRSSISLPSIFTPNRIGDMLLIDGGVVNPVPVNRVVRTPGDILTAVDLNGPYIEKPEEKQEHVKGRIRQRLDKIVDTIADKVKKDEVEAHLLSGSENLEKEKEDDNDMGIVTILNESSSVMIQTNADLTLKLYPPDILVRIAKNAYSTMEFYKYDEIVALGRTKMEEALRNFR</sequence>
<dbReference type="EMBL" id="DVHI01000096">
    <property type="protein sequence ID" value="HIR63361.1"/>
    <property type="molecule type" value="Genomic_DNA"/>
</dbReference>
<dbReference type="SUPFAM" id="SSF52151">
    <property type="entry name" value="FabD/lysophospholipase-like"/>
    <property type="match status" value="1"/>
</dbReference>
<evidence type="ECO:0000256" key="1">
    <source>
        <dbReference type="ARBA" id="ARBA00022801"/>
    </source>
</evidence>
<feature type="short sequence motif" description="DGA/G" evidence="4">
    <location>
        <begin position="156"/>
        <end position="158"/>
    </location>
</feature>
<feature type="short sequence motif" description="GXSXG" evidence="4">
    <location>
        <begin position="40"/>
        <end position="44"/>
    </location>
</feature>